<dbReference type="InterPro" id="IPR000772">
    <property type="entry name" value="Ricin_B_lectin"/>
</dbReference>
<sequence>MRKATGSLVLAALTAGSLTALTAPAHAAPQAKNPYAHTRLERVWAPGNCLSMGGSKKSNARLVLAKCHKSNKTQRWTLKRLHKNKSVYIIKNDKSGKCLVVGTKSRLVQNTCKSTKKSHQWTLASSKIYNKSARKAIASKSTKAGSYPYLEKLSDSSKARGRQEWGLS</sequence>
<dbReference type="SMART" id="SM00458">
    <property type="entry name" value="RICIN"/>
    <property type="match status" value="1"/>
</dbReference>
<dbReference type="Pfam" id="PF00652">
    <property type="entry name" value="Ricin_B_lectin"/>
    <property type="match status" value="1"/>
</dbReference>
<gene>
    <name evidence="3" type="ORF">OG849_15620</name>
</gene>
<accession>A0ABZ1EWR3</accession>
<dbReference type="PROSITE" id="PS50231">
    <property type="entry name" value="RICIN_B_LECTIN"/>
    <property type="match status" value="1"/>
</dbReference>
<dbReference type="RefSeq" id="WP_326705055.1">
    <property type="nucleotide sequence ID" value="NZ_CP109083.1"/>
</dbReference>
<feature type="signal peptide" evidence="1">
    <location>
        <begin position="1"/>
        <end position="27"/>
    </location>
</feature>
<dbReference type="EMBL" id="CP109083">
    <property type="protein sequence ID" value="WSB08576.1"/>
    <property type="molecule type" value="Genomic_DNA"/>
</dbReference>
<name>A0ABZ1EWR3_9ACTN</name>
<feature type="domain" description="Ricin B lectin" evidence="2">
    <location>
        <begin position="36"/>
        <end position="168"/>
    </location>
</feature>
<keyword evidence="1" id="KW-0732">Signal</keyword>
<dbReference type="CDD" id="cd00161">
    <property type="entry name" value="beta-trefoil_Ricin-like"/>
    <property type="match status" value="1"/>
</dbReference>
<reference evidence="3 4" key="1">
    <citation type="submission" date="2022-10" db="EMBL/GenBank/DDBJ databases">
        <title>The complete genomes of actinobacterial strains from the NBC collection.</title>
        <authorList>
            <person name="Joergensen T.S."/>
            <person name="Alvarez Arevalo M."/>
            <person name="Sterndorff E.B."/>
            <person name="Faurdal D."/>
            <person name="Vuksanovic O."/>
            <person name="Mourched A.-S."/>
            <person name="Charusanti P."/>
            <person name="Shaw S."/>
            <person name="Blin K."/>
            <person name="Weber T."/>
        </authorList>
    </citation>
    <scope>NUCLEOTIDE SEQUENCE [LARGE SCALE GENOMIC DNA]</scope>
    <source>
        <strain evidence="3 4">NBC 01792</strain>
    </source>
</reference>
<dbReference type="Gene3D" id="2.80.10.50">
    <property type="match status" value="1"/>
</dbReference>
<dbReference type="SUPFAM" id="SSF50370">
    <property type="entry name" value="Ricin B-like lectins"/>
    <property type="match status" value="1"/>
</dbReference>
<evidence type="ECO:0000259" key="2">
    <source>
        <dbReference type="SMART" id="SM00458"/>
    </source>
</evidence>
<evidence type="ECO:0000256" key="1">
    <source>
        <dbReference type="SAM" id="SignalP"/>
    </source>
</evidence>
<evidence type="ECO:0000313" key="4">
    <source>
        <dbReference type="Proteomes" id="UP001356428"/>
    </source>
</evidence>
<keyword evidence="4" id="KW-1185">Reference proteome</keyword>
<protein>
    <submittedName>
        <fullName evidence="3">RICIN domain-containing protein</fullName>
    </submittedName>
</protein>
<proteinExistence type="predicted"/>
<dbReference type="Proteomes" id="UP001356428">
    <property type="component" value="Chromosome"/>
</dbReference>
<evidence type="ECO:0000313" key="3">
    <source>
        <dbReference type="EMBL" id="WSB08576.1"/>
    </source>
</evidence>
<organism evidence="3 4">
    <name type="scientific">Streptomyces cyaneofuscatus</name>
    <dbReference type="NCBI Taxonomy" id="66883"/>
    <lineage>
        <taxon>Bacteria</taxon>
        <taxon>Bacillati</taxon>
        <taxon>Actinomycetota</taxon>
        <taxon>Actinomycetes</taxon>
        <taxon>Kitasatosporales</taxon>
        <taxon>Streptomycetaceae</taxon>
        <taxon>Streptomyces</taxon>
    </lineage>
</organism>
<feature type="chain" id="PRO_5046331254" evidence="1">
    <location>
        <begin position="28"/>
        <end position="168"/>
    </location>
</feature>
<dbReference type="InterPro" id="IPR035992">
    <property type="entry name" value="Ricin_B-like_lectins"/>
</dbReference>